<name>A0A150S1A0_SORCE</name>
<dbReference type="InterPro" id="IPR032675">
    <property type="entry name" value="LRR_dom_sf"/>
</dbReference>
<organism evidence="1 2">
    <name type="scientific">Sorangium cellulosum</name>
    <name type="common">Polyangium cellulosum</name>
    <dbReference type="NCBI Taxonomy" id="56"/>
    <lineage>
        <taxon>Bacteria</taxon>
        <taxon>Pseudomonadati</taxon>
        <taxon>Myxococcota</taxon>
        <taxon>Polyangia</taxon>
        <taxon>Polyangiales</taxon>
        <taxon>Polyangiaceae</taxon>
        <taxon>Sorangium</taxon>
    </lineage>
</organism>
<gene>
    <name evidence="1" type="ORF">BE17_47170</name>
</gene>
<sequence length="425" mass="46502">MSSGKSFHRGLDTIKPPASLALRLDRRDEHIDLRIDGARVVERPVGRSRRAPFERSFPRTHIAEIVFEQRLARLRADGFTAGGQPIADARAEEDMLAAPRLLGAQLERRGDPTGTLLAFQAERLERDGDDACSMERELLDALKAMTFAPIPGFDEPFACLDDGRDGLLAWAYDEDAATIEDALRPELALIGRDTLGFSPDDPDVSLGMVGLHRLRRLLASAAGRTLRSLRLMIFGALGPFVDLLNARGCASLVTSLVVRGSSPPVGSALPSLRGLGAPERTLATLLAQPAPALRYLTVFRGDDDLRGALAPLAPEKLPSLEHLALWYRPTRPEGLRAVAAHPLVRRLRSLEIWSADDAKRFPFEDLLALRPSLSHLERLLLGGHLVPARVQAQLAAWPAVELVSHDRREVLALDIAALGWTQALR</sequence>
<reference evidence="1 2" key="1">
    <citation type="submission" date="2014-02" db="EMBL/GenBank/DDBJ databases">
        <title>The small core and large imbalanced accessory genome model reveals a collaborative survival strategy of Sorangium cellulosum strains in nature.</title>
        <authorList>
            <person name="Han K."/>
            <person name="Peng R."/>
            <person name="Blom J."/>
            <person name="Li Y.-Z."/>
        </authorList>
    </citation>
    <scope>NUCLEOTIDE SEQUENCE [LARGE SCALE GENOMIC DNA]</scope>
    <source>
        <strain evidence="1 2">So0011-07</strain>
    </source>
</reference>
<dbReference type="AlphaFoldDB" id="A0A150S1A0"/>
<dbReference type="EMBL" id="JEMB01001574">
    <property type="protein sequence ID" value="KYF86209.1"/>
    <property type="molecule type" value="Genomic_DNA"/>
</dbReference>
<proteinExistence type="predicted"/>
<protein>
    <submittedName>
        <fullName evidence="1">Uncharacterized protein</fullName>
    </submittedName>
</protein>
<evidence type="ECO:0000313" key="1">
    <source>
        <dbReference type="EMBL" id="KYF86209.1"/>
    </source>
</evidence>
<dbReference type="Proteomes" id="UP000075635">
    <property type="component" value="Unassembled WGS sequence"/>
</dbReference>
<dbReference type="Gene3D" id="3.80.10.10">
    <property type="entry name" value="Ribonuclease Inhibitor"/>
    <property type="match status" value="1"/>
</dbReference>
<evidence type="ECO:0000313" key="2">
    <source>
        <dbReference type="Proteomes" id="UP000075635"/>
    </source>
</evidence>
<comment type="caution">
    <text evidence="1">The sequence shown here is derived from an EMBL/GenBank/DDBJ whole genome shotgun (WGS) entry which is preliminary data.</text>
</comment>
<accession>A0A150S1A0</accession>